<dbReference type="SUPFAM" id="SSF51445">
    <property type="entry name" value="(Trans)glycosidases"/>
    <property type="match status" value="1"/>
</dbReference>
<keyword evidence="2" id="KW-0732">Signal</keyword>
<dbReference type="AlphaFoldDB" id="A0A0B2BZ45"/>
<dbReference type="SMART" id="SM01217">
    <property type="entry name" value="Fn3_like"/>
    <property type="match status" value="1"/>
</dbReference>
<evidence type="ECO:0000313" key="6">
    <source>
        <dbReference type="Proteomes" id="UP000030988"/>
    </source>
</evidence>
<dbReference type="InterPro" id="IPR026891">
    <property type="entry name" value="Fn3-like"/>
</dbReference>
<proteinExistence type="inferred from homology"/>
<gene>
    <name evidence="5" type="ORF">PK98_03580</name>
</gene>
<keyword evidence="6" id="KW-1185">Reference proteome</keyword>
<dbReference type="Gene3D" id="2.60.40.10">
    <property type="entry name" value="Immunoglobulins"/>
    <property type="match status" value="1"/>
</dbReference>
<dbReference type="SUPFAM" id="SSF52279">
    <property type="entry name" value="Beta-D-glucan exohydrolase, C-terminal domain"/>
    <property type="match status" value="1"/>
</dbReference>
<dbReference type="GO" id="GO:0031222">
    <property type="term" value="P:arabinan catabolic process"/>
    <property type="evidence" value="ECO:0007669"/>
    <property type="project" value="TreeGrafter"/>
</dbReference>
<dbReference type="InterPro" id="IPR017853">
    <property type="entry name" value="GH"/>
</dbReference>
<protein>
    <submittedName>
        <fullName evidence="5">Glucan 1,4-alpha-glucosidase</fullName>
    </submittedName>
</protein>
<evidence type="ECO:0000313" key="5">
    <source>
        <dbReference type="EMBL" id="KHL26709.1"/>
    </source>
</evidence>
<feature type="domain" description="PA14" evidence="4">
    <location>
        <begin position="454"/>
        <end position="588"/>
    </location>
</feature>
<evidence type="ECO:0000256" key="1">
    <source>
        <dbReference type="ARBA" id="ARBA00005336"/>
    </source>
</evidence>
<dbReference type="Pfam" id="PF00933">
    <property type="entry name" value="Glyco_hydro_3"/>
    <property type="match status" value="1"/>
</dbReference>
<dbReference type="InterPro" id="IPR013783">
    <property type="entry name" value="Ig-like_fold"/>
</dbReference>
<dbReference type="GO" id="GO:0045493">
    <property type="term" value="P:xylan catabolic process"/>
    <property type="evidence" value="ECO:0007669"/>
    <property type="project" value="InterPro"/>
</dbReference>
<accession>A0A0B2BZ45</accession>
<dbReference type="SUPFAM" id="SSF56988">
    <property type="entry name" value="Anthrax protective antigen"/>
    <property type="match status" value="1"/>
</dbReference>
<dbReference type="PANTHER" id="PTHR42721">
    <property type="entry name" value="SUGAR HYDROLASE-RELATED"/>
    <property type="match status" value="1"/>
</dbReference>
<sequence length="866" mass="93108">MAALPVTAQVLPGASVPTYQKAGLAPDARARDLVARMTLEEKASQLVNDAPAIPRLGIREYNWWNEGLHGVAAAGFATVFPQAIGMAATFDEAHIGDVADLISREFRAKHLAEQHRFGGSDWFGGLTIWSPNINIFRDPRWGRGQETYGEDPYLTSRLGVAFVKGLQGDDETYLRTVATPKHYAVHSGPEPSRHRDDIHPSARDLADTYLPAFRATVMEGEAVSIMCAYNAVDGKPACASEELLTGYLRDAWKFDGFVVSDCEAVADIYLDDHHDYADTPEQGVAAAFEAGMDLICGGPVEIEHVVSAVRTGVLDEAVIDRSLVRLFTARMQLGQFDDPADVFPGITPRDNDTEANRALAQQTAEKALVLLKNEGKLLPLARAPQRIAVVGPNADTLESLVGNYNGEPSHPVTVLEGIRRRYPQAEVTYVQGSGLIEPGLAPVPASALCLDARCARPGVRLGEFSDRSFAGQPDDSEVRTEAHHAWEGERRNGAVRWSGFLRAPESGTYTFRYEANGGYRIRVGDNTIVDAWDVDWRPSIATGTVTLEAGRTYPITVEAFQREDKGDERLLWALPSDEGARAAVAAADAAELVVFVGGLTSQVEGEEMKVVVDGFAGGDRTSLDLPAPQQKVLEQVVATGTPTVLVLVNGSALSVNWADENVPAIIEAWYPGGQGGDAVARAIAGDFSPAGRLPVTFYRSADDLPPFGDYAMANRTYRYFAGEVLYPFGYGLSYTTFDYARPRVSGRRIRAGQPATVSVQVTNSGAMDGEEVVQVYVSRPGMDGAPIRSLAAFERITLAKGESRTVCLTLDPRALSTVDAAGERRVDAGKVDLWIGGGQPGMRAGLPAAAGVAASFTITGSQALPR</sequence>
<dbReference type="GO" id="GO:0009044">
    <property type="term" value="F:xylan 1,4-beta-xylosidase activity"/>
    <property type="evidence" value="ECO:0007669"/>
    <property type="project" value="InterPro"/>
</dbReference>
<dbReference type="InterPro" id="IPR037524">
    <property type="entry name" value="PA14/GLEYA"/>
</dbReference>
<dbReference type="EMBL" id="JTDN01000001">
    <property type="protein sequence ID" value="KHL26709.1"/>
    <property type="molecule type" value="Genomic_DNA"/>
</dbReference>
<dbReference type="Gene3D" id="3.20.20.300">
    <property type="entry name" value="Glycoside hydrolase, family 3, N-terminal domain"/>
    <property type="match status" value="1"/>
</dbReference>
<dbReference type="PANTHER" id="PTHR42721:SF3">
    <property type="entry name" value="BETA-D-XYLOSIDASE 5-RELATED"/>
    <property type="match status" value="1"/>
</dbReference>
<dbReference type="PROSITE" id="PS51820">
    <property type="entry name" value="PA14"/>
    <property type="match status" value="1"/>
</dbReference>
<reference evidence="5 6" key="1">
    <citation type="submission" date="2014-11" db="EMBL/GenBank/DDBJ databases">
        <title>Draft genome sequence of Kirrobacter mercurialis.</title>
        <authorList>
            <person name="Coil D.A."/>
            <person name="Eisen J.A."/>
        </authorList>
    </citation>
    <scope>NUCLEOTIDE SEQUENCE [LARGE SCALE GENOMIC DNA]</scope>
    <source>
        <strain evidence="5 6">Coronado</strain>
    </source>
</reference>
<evidence type="ECO:0000256" key="3">
    <source>
        <dbReference type="ARBA" id="ARBA00022801"/>
    </source>
</evidence>
<dbReference type="Proteomes" id="UP000030988">
    <property type="component" value="Unassembled WGS sequence"/>
</dbReference>
<dbReference type="STRING" id="1572751.PK98_03580"/>
<dbReference type="InterPro" id="IPR001764">
    <property type="entry name" value="Glyco_hydro_3_N"/>
</dbReference>
<evidence type="ECO:0000256" key="2">
    <source>
        <dbReference type="ARBA" id="ARBA00022729"/>
    </source>
</evidence>
<dbReference type="InterPro" id="IPR011658">
    <property type="entry name" value="PA14_dom"/>
</dbReference>
<name>A0A0B2BZ45_9SPHN</name>
<comment type="caution">
    <text evidence="5">The sequence shown here is derived from an EMBL/GenBank/DDBJ whole genome shotgun (WGS) entry which is preliminary data.</text>
</comment>
<evidence type="ECO:0000259" key="4">
    <source>
        <dbReference type="PROSITE" id="PS51820"/>
    </source>
</evidence>
<dbReference type="Pfam" id="PF07691">
    <property type="entry name" value="PA14"/>
    <property type="match status" value="1"/>
</dbReference>
<dbReference type="InterPro" id="IPR036881">
    <property type="entry name" value="Glyco_hydro_3_C_sf"/>
</dbReference>
<organism evidence="5 6">
    <name type="scientific">Croceibacterium mercuriale</name>
    <dbReference type="NCBI Taxonomy" id="1572751"/>
    <lineage>
        <taxon>Bacteria</taxon>
        <taxon>Pseudomonadati</taxon>
        <taxon>Pseudomonadota</taxon>
        <taxon>Alphaproteobacteria</taxon>
        <taxon>Sphingomonadales</taxon>
        <taxon>Erythrobacteraceae</taxon>
        <taxon>Croceibacterium</taxon>
    </lineage>
</organism>
<dbReference type="InterPro" id="IPR044993">
    <property type="entry name" value="BXL"/>
</dbReference>
<dbReference type="PRINTS" id="PR00133">
    <property type="entry name" value="GLHYDRLASE3"/>
</dbReference>
<dbReference type="InterPro" id="IPR002772">
    <property type="entry name" value="Glyco_hydro_3_C"/>
</dbReference>
<comment type="similarity">
    <text evidence="1">Belongs to the glycosyl hydrolase 3 family.</text>
</comment>
<keyword evidence="3" id="KW-0378">Hydrolase</keyword>
<dbReference type="Pfam" id="PF14310">
    <property type="entry name" value="Fn3-like"/>
    <property type="match status" value="1"/>
</dbReference>
<dbReference type="GO" id="GO:0046556">
    <property type="term" value="F:alpha-L-arabinofuranosidase activity"/>
    <property type="evidence" value="ECO:0007669"/>
    <property type="project" value="TreeGrafter"/>
</dbReference>
<dbReference type="Gene3D" id="3.40.50.1700">
    <property type="entry name" value="Glycoside hydrolase family 3 C-terminal domain"/>
    <property type="match status" value="2"/>
</dbReference>
<dbReference type="Pfam" id="PF01915">
    <property type="entry name" value="Glyco_hydro_3_C"/>
    <property type="match status" value="1"/>
</dbReference>
<dbReference type="SMART" id="SM00758">
    <property type="entry name" value="PA14"/>
    <property type="match status" value="1"/>
</dbReference>
<dbReference type="InterPro" id="IPR036962">
    <property type="entry name" value="Glyco_hydro_3_N_sf"/>
</dbReference>